<proteinExistence type="predicted"/>
<dbReference type="EMBL" id="JABBXF010000095">
    <property type="protein sequence ID" value="NVK81841.1"/>
    <property type="molecule type" value="Genomic_DNA"/>
</dbReference>
<feature type="region of interest" description="Disordered" evidence="1">
    <location>
        <begin position="159"/>
        <end position="190"/>
    </location>
</feature>
<dbReference type="AlphaFoldDB" id="A0A7Y7EAT5"/>
<feature type="region of interest" description="Disordered" evidence="1">
    <location>
        <begin position="92"/>
        <end position="114"/>
    </location>
</feature>
<dbReference type="RefSeq" id="WP_171086936.1">
    <property type="nucleotide sequence ID" value="NZ_BNBU01000002.1"/>
</dbReference>
<reference evidence="2 3" key="1">
    <citation type="submission" date="2020-04" db="EMBL/GenBank/DDBJ databases">
        <title>Draft Genome Sequence of Streptomyces morookaense DSM 40503, an 8-azaguanine-producing strain.</title>
        <authorList>
            <person name="Qi J."/>
            <person name="Gao J.-M."/>
        </authorList>
    </citation>
    <scope>NUCLEOTIDE SEQUENCE [LARGE SCALE GENOMIC DNA]</scope>
    <source>
        <strain evidence="2 3">DSM 40503</strain>
    </source>
</reference>
<evidence type="ECO:0000313" key="3">
    <source>
        <dbReference type="Proteomes" id="UP000587462"/>
    </source>
</evidence>
<evidence type="ECO:0000256" key="1">
    <source>
        <dbReference type="SAM" id="MobiDB-lite"/>
    </source>
</evidence>
<feature type="compositionally biased region" description="Pro residues" evidence="1">
    <location>
        <begin position="100"/>
        <end position="111"/>
    </location>
</feature>
<dbReference type="Proteomes" id="UP000587462">
    <property type="component" value="Unassembled WGS sequence"/>
</dbReference>
<keyword evidence="3" id="KW-1185">Reference proteome</keyword>
<feature type="compositionally biased region" description="Polar residues" evidence="1">
    <location>
        <begin position="176"/>
        <end position="190"/>
    </location>
</feature>
<protein>
    <submittedName>
        <fullName evidence="2">Uncharacterized protein</fullName>
    </submittedName>
</protein>
<gene>
    <name evidence="2" type="ORF">HG542_29960</name>
</gene>
<name>A0A7Y7EAT5_STRMO</name>
<organism evidence="2 3">
    <name type="scientific">Streptomyces morookaense</name>
    <name type="common">Streptoverticillium morookaense</name>
    <dbReference type="NCBI Taxonomy" id="1970"/>
    <lineage>
        <taxon>Bacteria</taxon>
        <taxon>Bacillati</taxon>
        <taxon>Actinomycetota</taxon>
        <taxon>Actinomycetes</taxon>
        <taxon>Kitasatosporales</taxon>
        <taxon>Streptomycetaceae</taxon>
        <taxon>Streptomyces</taxon>
    </lineage>
</organism>
<evidence type="ECO:0000313" key="2">
    <source>
        <dbReference type="EMBL" id="NVK81841.1"/>
    </source>
</evidence>
<accession>A0A7Y7EAT5</accession>
<sequence length="190" mass="20703">MFARLPPREAFIATHIDRLPDGAAVDIKTLSKEIPEYGQQAMASALKAISAVGHLRRVRERLGGDRTQWVQRTYFSRTPRSDAWWRQFLSGSDSPAEAAPEPPRPVHPPGRTPAYSALAALGRTDPRMTLSANECIALEPLAAEWLARGVTAPHLVQALTSGLPGRRPRPRPPPNHASSSPIHESSTVSS</sequence>
<comment type="caution">
    <text evidence="2">The sequence shown here is derived from an EMBL/GenBank/DDBJ whole genome shotgun (WGS) entry which is preliminary data.</text>
</comment>